<organism evidence="11 12">
    <name type="scientific">Canavalia gladiata</name>
    <name type="common">Sword bean</name>
    <name type="synonym">Dolichos gladiatus</name>
    <dbReference type="NCBI Taxonomy" id="3824"/>
    <lineage>
        <taxon>Eukaryota</taxon>
        <taxon>Viridiplantae</taxon>
        <taxon>Streptophyta</taxon>
        <taxon>Embryophyta</taxon>
        <taxon>Tracheophyta</taxon>
        <taxon>Spermatophyta</taxon>
        <taxon>Magnoliopsida</taxon>
        <taxon>eudicotyledons</taxon>
        <taxon>Gunneridae</taxon>
        <taxon>Pentapetalae</taxon>
        <taxon>rosids</taxon>
        <taxon>fabids</taxon>
        <taxon>Fabales</taxon>
        <taxon>Fabaceae</taxon>
        <taxon>Papilionoideae</taxon>
        <taxon>50 kb inversion clade</taxon>
        <taxon>NPAAA clade</taxon>
        <taxon>indigoferoid/millettioid clade</taxon>
        <taxon>Phaseoleae</taxon>
        <taxon>Canavalia</taxon>
    </lineage>
</organism>
<keyword evidence="12" id="KW-1185">Reference proteome</keyword>
<reference evidence="11 12" key="1">
    <citation type="submission" date="2024-01" db="EMBL/GenBank/DDBJ databases">
        <title>The genomes of 5 underutilized Papilionoideae crops provide insights into root nodulation and disease resistanc.</title>
        <authorList>
            <person name="Jiang F."/>
        </authorList>
    </citation>
    <scope>NUCLEOTIDE SEQUENCE [LARGE SCALE GENOMIC DNA]</scope>
    <source>
        <strain evidence="11">LVBAO_FW01</strain>
        <tissue evidence="11">Leaves</tissue>
    </source>
</reference>
<feature type="signal peptide" evidence="10">
    <location>
        <begin position="1"/>
        <end position="21"/>
    </location>
</feature>
<gene>
    <name evidence="11" type="ORF">VNO77_09270</name>
</gene>
<dbReference type="SMART" id="SM00710">
    <property type="entry name" value="PbH1"/>
    <property type="match status" value="5"/>
</dbReference>
<proteinExistence type="inferred from homology"/>
<evidence type="ECO:0000313" key="11">
    <source>
        <dbReference type="EMBL" id="KAK7350537.1"/>
    </source>
</evidence>
<evidence type="ECO:0000256" key="3">
    <source>
        <dbReference type="ARBA" id="ARBA00022512"/>
    </source>
</evidence>
<sequence length="389" mass="41850">MKVLINWFLILGFVSQHLCLGRNVQTKNTSYNVIDYGAIGNGISDDSQAFLKAWKDTCGAQGTVTLVIPPNKVFLLKSISFKGPCRGTNINIQLQGKIIVPPKNAWTGDVSDFILFSNVKSLTIVGSEGLIDGYGSTWWNCKSCPRPSVLHFNACNNLNVNSLHIINSPKIHIKISTTIGAILSNIKIEAPGNSPNTDGIDISASKNILIEDSTIGTGDDCIAIVKDSSYINVTGVACGPGHGISIGSLGKGKSRSNVEEIHVRNCTFIGTQNGARIKTWEGGSGYARKITFEQITLKAVYNPIIINQEYFASSITDEALIVSDVVFREIEGTSGNEKAINLDCTSLGCFNITLDHIDISYPGKQAYAFCKNAHGTATSTIPNVTCLLK</sequence>
<evidence type="ECO:0000256" key="5">
    <source>
        <dbReference type="ARBA" id="ARBA00022801"/>
    </source>
</evidence>
<evidence type="ECO:0008006" key="13">
    <source>
        <dbReference type="Google" id="ProtNLM"/>
    </source>
</evidence>
<comment type="caution">
    <text evidence="11">The sequence shown here is derived from an EMBL/GenBank/DDBJ whole genome shotgun (WGS) entry which is preliminary data.</text>
</comment>
<dbReference type="GO" id="GO:0071555">
    <property type="term" value="P:cell wall organization"/>
    <property type="evidence" value="ECO:0007669"/>
    <property type="project" value="UniProtKB-KW"/>
</dbReference>
<dbReference type="Pfam" id="PF00295">
    <property type="entry name" value="Glyco_hydro_28"/>
    <property type="match status" value="1"/>
</dbReference>
<keyword evidence="4" id="KW-0964">Secreted</keyword>
<dbReference type="Gene3D" id="2.160.20.10">
    <property type="entry name" value="Single-stranded right-handed beta-helix, Pectin lyase-like"/>
    <property type="match status" value="1"/>
</dbReference>
<dbReference type="InterPro" id="IPR006626">
    <property type="entry name" value="PbH1"/>
</dbReference>
<dbReference type="GO" id="GO:0004650">
    <property type="term" value="F:polygalacturonase activity"/>
    <property type="evidence" value="ECO:0007669"/>
    <property type="project" value="InterPro"/>
</dbReference>
<accession>A0AAN9QWH2</accession>
<keyword evidence="7" id="KW-0961">Cell wall biogenesis/degradation</keyword>
<evidence type="ECO:0000256" key="8">
    <source>
        <dbReference type="PROSITE-ProRule" id="PRU10052"/>
    </source>
</evidence>
<dbReference type="AlphaFoldDB" id="A0AAN9QWH2"/>
<evidence type="ECO:0000256" key="9">
    <source>
        <dbReference type="RuleBase" id="RU361169"/>
    </source>
</evidence>
<dbReference type="SUPFAM" id="SSF51126">
    <property type="entry name" value="Pectin lyase-like"/>
    <property type="match status" value="1"/>
</dbReference>
<dbReference type="Proteomes" id="UP001367508">
    <property type="component" value="Unassembled WGS sequence"/>
</dbReference>
<evidence type="ECO:0000313" key="12">
    <source>
        <dbReference type="Proteomes" id="UP001367508"/>
    </source>
</evidence>
<evidence type="ECO:0000256" key="2">
    <source>
        <dbReference type="ARBA" id="ARBA00008834"/>
    </source>
</evidence>
<evidence type="ECO:0000256" key="7">
    <source>
        <dbReference type="ARBA" id="ARBA00023316"/>
    </source>
</evidence>
<evidence type="ECO:0000256" key="6">
    <source>
        <dbReference type="ARBA" id="ARBA00023295"/>
    </source>
</evidence>
<keyword evidence="6 9" id="KW-0326">Glycosidase</keyword>
<evidence type="ECO:0000256" key="10">
    <source>
        <dbReference type="SAM" id="SignalP"/>
    </source>
</evidence>
<dbReference type="InterPro" id="IPR000743">
    <property type="entry name" value="Glyco_hydro_28"/>
</dbReference>
<dbReference type="PANTHER" id="PTHR31375">
    <property type="match status" value="1"/>
</dbReference>
<feature type="active site" evidence="8">
    <location>
        <position position="242"/>
    </location>
</feature>
<keyword evidence="10" id="KW-0732">Signal</keyword>
<keyword evidence="3" id="KW-0134">Cell wall</keyword>
<comment type="similarity">
    <text evidence="2 9">Belongs to the glycosyl hydrolase 28 family.</text>
</comment>
<comment type="subcellular location">
    <subcellularLocation>
        <location evidence="1">Secreted</location>
        <location evidence="1">Cell wall</location>
    </subcellularLocation>
</comment>
<dbReference type="PROSITE" id="PS00502">
    <property type="entry name" value="POLYGALACTURONASE"/>
    <property type="match status" value="1"/>
</dbReference>
<protein>
    <recommendedName>
        <fullName evidence="13">Polygalacturonase</fullName>
    </recommendedName>
</protein>
<evidence type="ECO:0000256" key="1">
    <source>
        <dbReference type="ARBA" id="ARBA00004191"/>
    </source>
</evidence>
<dbReference type="InterPro" id="IPR011050">
    <property type="entry name" value="Pectin_lyase_fold/virulence"/>
</dbReference>
<feature type="chain" id="PRO_5042964707" description="Polygalacturonase" evidence="10">
    <location>
        <begin position="22"/>
        <end position="389"/>
    </location>
</feature>
<name>A0AAN9QWH2_CANGL</name>
<evidence type="ECO:0000256" key="4">
    <source>
        <dbReference type="ARBA" id="ARBA00022525"/>
    </source>
</evidence>
<dbReference type="EMBL" id="JAYMYQ010000002">
    <property type="protein sequence ID" value="KAK7350537.1"/>
    <property type="molecule type" value="Genomic_DNA"/>
</dbReference>
<dbReference type="InterPro" id="IPR012334">
    <property type="entry name" value="Pectin_lyas_fold"/>
</dbReference>
<dbReference type="GO" id="GO:0005975">
    <property type="term" value="P:carbohydrate metabolic process"/>
    <property type="evidence" value="ECO:0007669"/>
    <property type="project" value="InterPro"/>
</dbReference>
<keyword evidence="5 9" id="KW-0378">Hydrolase</keyword>